<evidence type="ECO:0000256" key="1">
    <source>
        <dbReference type="PROSITE-ProRule" id="PRU00042"/>
    </source>
</evidence>
<dbReference type="Gene3D" id="3.30.160.60">
    <property type="entry name" value="Classic Zinc Finger"/>
    <property type="match status" value="1"/>
</dbReference>
<keyword evidence="4" id="KW-1185">Reference proteome</keyword>
<dbReference type="PANTHER" id="PTHR33936:SF24">
    <property type="entry name" value="C2H2-TYPE DOMAIN-CONTAINING PROTEIN"/>
    <property type="match status" value="1"/>
</dbReference>
<accession>A0AA36M5J7</accession>
<dbReference type="EMBL" id="CATQJL010000223">
    <property type="protein sequence ID" value="CAJ0599794.1"/>
    <property type="molecule type" value="Genomic_DNA"/>
</dbReference>
<evidence type="ECO:0000313" key="3">
    <source>
        <dbReference type="EMBL" id="CAJ0599794.1"/>
    </source>
</evidence>
<dbReference type="PANTHER" id="PTHR33936">
    <property type="entry name" value="PROTEIN CBG17840"/>
    <property type="match status" value="1"/>
</dbReference>
<evidence type="ECO:0000259" key="2">
    <source>
        <dbReference type="PROSITE" id="PS50157"/>
    </source>
</evidence>
<dbReference type="AlphaFoldDB" id="A0AA36M5J7"/>
<feature type="domain" description="C2H2-type" evidence="2">
    <location>
        <begin position="80"/>
        <end position="108"/>
    </location>
</feature>
<organism evidence="3 4">
    <name type="scientific">Cylicocyclus nassatus</name>
    <name type="common">Nematode worm</name>
    <dbReference type="NCBI Taxonomy" id="53992"/>
    <lineage>
        <taxon>Eukaryota</taxon>
        <taxon>Metazoa</taxon>
        <taxon>Ecdysozoa</taxon>
        <taxon>Nematoda</taxon>
        <taxon>Chromadorea</taxon>
        <taxon>Rhabditida</taxon>
        <taxon>Rhabditina</taxon>
        <taxon>Rhabditomorpha</taxon>
        <taxon>Strongyloidea</taxon>
        <taxon>Strongylidae</taxon>
        <taxon>Cylicocyclus</taxon>
    </lineage>
</organism>
<dbReference type="GO" id="GO:0008270">
    <property type="term" value="F:zinc ion binding"/>
    <property type="evidence" value="ECO:0007669"/>
    <property type="project" value="UniProtKB-KW"/>
</dbReference>
<dbReference type="Proteomes" id="UP001176961">
    <property type="component" value="Unassembled WGS sequence"/>
</dbReference>
<dbReference type="InterPro" id="IPR052797">
    <property type="entry name" value="RegFact_GeneExpr_CellDeath"/>
</dbReference>
<dbReference type="SMART" id="SM00355">
    <property type="entry name" value="ZnF_C2H2"/>
    <property type="match status" value="3"/>
</dbReference>
<reference evidence="3" key="1">
    <citation type="submission" date="2023-07" db="EMBL/GenBank/DDBJ databases">
        <authorList>
            <consortium name="CYATHOMIX"/>
        </authorList>
    </citation>
    <scope>NUCLEOTIDE SEQUENCE</scope>
    <source>
        <strain evidence="3">N/A</strain>
    </source>
</reference>
<evidence type="ECO:0000313" key="4">
    <source>
        <dbReference type="Proteomes" id="UP001176961"/>
    </source>
</evidence>
<dbReference type="PROSITE" id="PS00028">
    <property type="entry name" value="ZINC_FINGER_C2H2_1"/>
    <property type="match status" value="2"/>
</dbReference>
<proteinExistence type="predicted"/>
<protein>
    <recommendedName>
        <fullName evidence="2">C2H2-type domain-containing protein</fullName>
    </recommendedName>
</protein>
<keyword evidence="1" id="KW-0863">Zinc-finger</keyword>
<dbReference type="InterPro" id="IPR013087">
    <property type="entry name" value="Znf_C2H2_type"/>
</dbReference>
<comment type="caution">
    <text evidence="3">The sequence shown here is derived from an EMBL/GenBank/DDBJ whole genome shotgun (WGS) entry which is preliminary data.</text>
</comment>
<dbReference type="SUPFAM" id="SSF57667">
    <property type="entry name" value="beta-beta-alpha zinc fingers"/>
    <property type="match status" value="1"/>
</dbReference>
<dbReference type="PROSITE" id="PS50157">
    <property type="entry name" value="ZINC_FINGER_C2H2_2"/>
    <property type="match status" value="1"/>
</dbReference>
<dbReference type="InterPro" id="IPR036236">
    <property type="entry name" value="Znf_C2H2_sf"/>
</dbReference>
<keyword evidence="1" id="KW-0479">Metal-binding</keyword>
<name>A0AA36M5J7_CYLNA</name>
<keyword evidence="1" id="KW-0862">Zinc</keyword>
<sequence length="803" mass="90874">MLDPSKENAGESNGASLKKSVDAGDDLKNVFCYSGVCPECSKHLGKNLSAHLFDVHSHTKEEIANLQAAKRRKILGEQNYLCDSCETTFATKKNLLEHNKMEHASRRKISCPLCGTPINDHHDLVIHANAVHASGDRTFSVETISFNSKSAFQDWKHALEEEETTRYAVHSKKKGTDGDITYMRCSRAEPGPSYIEKCSNSKKTVLYCTAYMKVTENERTINVEFCRTHCGHEPDAALLTMDASAEKQILSYLRNGFTYKQVLSQIRERCRNSNNLSCRLYFTTSRDVRRIALKHNLDPARRHSIDILSLEMRIGEHNPDDGIRHYTAATDASGDNFSLVIVTPIQKIWLESYAKRALLMDDTFNLTPYSLRLASVVVLDEWDMGLPAGFLLSYRMTENEVSILFQEIVHLLPQFDTAYFMSDDSNSFYNGFIKVVPQSSAKKLLCTFHVLQSIKRYCKNLKKPSLTSTVMGKMSELCKNPDRDFDNYASLLCLLRQNREESMVQYFERNWRLKHEFIQTKSSVRIDSLVDLLINLVPCMEEDRRIKMARNVREGRHRLAEQHKRHANAIKTYCDGHVTSHVESPGSWLVCERNHTYHVKQMPCDCDEVLNNHCYNCKACGYGFKCTCLDDHTAGVSCIHVHMALVYSPEGMVTYSHMVEGEVVTATESDEAEMPAISEREVRDSALVTETSDTCKELVQAITAEMAAIRMKVIALLKEPGEDVRTQLMCVKSQLEDINNNLRYEGATLARRLDANPNGMAGSEKSGEFGAVGHRPVTIASVHIEENQQFTSTVFSSHKDTRG</sequence>
<gene>
    <name evidence="3" type="ORF">CYNAS_LOCUS11777</name>
</gene>